<keyword evidence="13" id="KW-1185">Reference proteome</keyword>
<gene>
    <name evidence="10" type="primary">lpxH</name>
    <name evidence="12" type="ORF">SAMN04487964_1138</name>
</gene>
<dbReference type="InterPro" id="IPR029052">
    <property type="entry name" value="Metallo-depent_PP-like"/>
</dbReference>
<feature type="binding site" evidence="10">
    <location>
        <position position="114"/>
    </location>
    <ligand>
        <name>Mn(2+)</name>
        <dbReference type="ChEBI" id="CHEBI:29035"/>
        <label>2</label>
    </ligand>
</feature>
<dbReference type="PANTHER" id="PTHR34990">
    <property type="entry name" value="UDP-2,3-DIACYLGLUCOSAMINE HYDROLASE-RELATED"/>
    <property type="match status" value="1"/>
</dbReference>
<dbReference type="Proteomes" id="UP001159257">
    <property type="component" value="Unassembled WGS sequence"/>
</dbReference>
<dbReference type="InterPro" id="IPR010138">
    <property type="entry name" value="UDP-diacylglucosamine_Hdrlase"/>
</dbReference>
<name>A0ABY1S2K2_9GAMM</name>
<feature type="binding site" evidence="10">
    <location>
        <position position="8"/>
    </location>
    <ligand>
        <name>Mn(2+)</name>
        <dbReference type="ChEBI" id="CHEBI:29035"/>
        <label>1</label>
    </ligand>
</feature>
<sequence>MLRYYIADLHLDAKRPDIIRAFSMFLHEKACHANELYLLGDIFEAWIGDDATPEYLAPLLSQLQELSLSGVKIFFQHGNRDFLVGEGFAHRTGSHLISELHCTNSPHGKTLILHGDQLCTEDEDYQAFRNLVRNPQWQQQFLAKPINERLEIAQKLRAASKEQGAMKSADITDVTPAAVSQQLTAHGANLMIHGHTHRPGIHSQQSPSGGMRVVLGDWDSHGWYLEQDEQGSRLYAFELPCKEGLTAELRDSLGVPG</sequence>
<feature type="binding site" evidence="10">
    <location>
        <position position="197"/>
    </location>
    <ligand>
        <name>Mn(2+)</name>
        <dbReference type="ChEBI" id="CHEBI:29035"/>
        <label>1</label>
    </ligand>
</feature>
<keyword evidence="6 10" id="KW-0378">Hydrolase</keyword>
<proteinExistence type="inferred from homology"/>
<dbReference type="EMBL" id="FXWV01000013">
    <property type="protein sequence ID" value="SMR77135.1"/>
    <property type="molecule type" value="Genomic_DNA"/>
</dbReference>
<dbReference type="HAMAP" id="MF_00575">
    <property type="entry name" value="LpxH"/>
    <property type="match status" value="1"/>
</dbReference>
<evidence type="ECO:0000256" key="4">
    <source>
        <dbReference type="ARBA" id="ARBA00022556"/>
    </source>
</evidence>
<feature type="binding site" evidence="10">
    <location>
        <position position="122"/>
    </location>
    <ligand>
        <name>substrate</name>
    </ligand>
</feature>
<dbReference type="Pfam" id="PF00149">
    <property type="entry name" value="Metallophos"/>
    <property type="match status" value="1"/>
</dbReference>
<keyword evidence="2 10" id="KW-0444">Lipid biosynthesis</keyword>
<comment type="caution">
    <text evidence="12">The sequence shown here is derived from an EMBL/GenBank/DDBJ whole genome shotgun (WGS) entry which is preliminary data.</text>
</comment>
<evidence type="ECO:0000256" key="6">
    <source>
        <dbReference type="ARBA" id="ARBA00022801"/>
    </source>
</evidence>
<feature type="binding site" evidence="10">
    <location>
        <position position="10"/>
    </location>
    <ligand>
        <name>Mn(2+)</name>
        <dbReference type="ChEBI" id="CHEBI:29035"/>
        <label>1</label>
    </ligand>
</feature>
<feature type="binding site" evidence="10">
    <location>
        <position position="41"/>
    </location>
    <ligand>
        <name>Mn(2+)</name>
        <dbReference type="ChEBI" id="CHEBI:29035"/>
        <label>2</label>
    </ligand>
</feature>
<evidence type="ECO:0000256" key="7">
    <source>
        <dbReference type="ARBA" id="ARBA00023098"/>
    </source>
</evidence>
<keyword evidence="3 10" id="KW-0997">Cell inner membrane</keyword>
<keyword evidence="7 10" id="KW-0443">Lipid metabolism</keyword>
<comment type="caution">
    <text evidence="10">Lacks conserved residue(s) required for the propagation of feature annotation.</text>
</comment>
<evidence type="ECO:0000256" key="3">
    <source>
        <dbReference type="ARBA" id="ARBA00022519"/>
    </source>
</evidence>
<dbReference type="CDD" id="cd07398">
    <property type="entry name" value="MPP_YbbF-LpxH"/>
    <property type="match status" value="1"/>
</dbReference>
<keyword evidence="8 10" id="KW-0472">Membrane</keyword>
<comment type="cofactor">
    <cofactor evidence="10">
        <name>Mn(2+)</name>
        <dbReference type="ChEBI" id="CHEBI:29035"/>
    </cofactor>
    <text evidence="10">Binds 2 Mn(2+) ions per subunit in a binuclear metal center.</text>
</comment>
<evidence type="ECO:0000259" key="11">
    <source>
        <dbReference type="Pfam" id="PF00149"/>
    </source>
</evidence>
<organism evidence="12 13">
    <name type="scientific">Marinobacterium sediminicola</name>
    <dbReference type="NCBI Taxonomy" id="518898"/>
    <lineage>
        <taxon>Bacteria</taxon>
        <taxon>Pseudomonadati</taxon>
        <taxon>Pseudomonadota</taxon>
        <taxon>Gammaproteobacteria</taxon>
        <taxon>Oceanospirillales</taxon>
        <taxon>Oceanospirillaceae</taxon>
        <taxon>Marinobacterium</taxon>
    </lineage>
</organism>
<feature type="binding site" evidence="10">
    <location>
        <position position="195"/>
    </location>
    <ligand>
        <name>Mn(2+)</name>
        <dbReference type="ChEBI" id="CHEBI:29035"/>
        <label>2</label>
    </ligand>
</feature>
<comment type="similarity">
    <text evidence="10">Belongs to the LpxH family.</text>
</comment>
<feature type="binding site" evidence="10">
    <location>
        <position position="167"/>
    </location>
    <ligand>
        <name>substrate</name>
    </ligand>
</feature>
<feature type="binding site" evidence="10">
    <location>
        <begin position="79"/>
        <end position="80"/>
    </location>
    <ligand>
        <name>substrate</name>
    </ligand>
</feature>
<dbReference type="InterPro" id="IPR043461">
    <property type="entry name" value="LpxH-like"/>
</dbReference>
<dbReference type="GO" id="GO:0016787">
    <property type="term" value="F:hydrolase activity"/>
    <property type="evidence" value="ECO:0007669"/>
    <property type="project" value="UniProtKB-KW"/>
</dbReference>
<feature type="binding site" evidence="10">
    <location>
        <position position="79"/>
    </location>
    <ligand>
        <name>Mn(2+)</name>
        <dbReference type="ChEBI" id="CHEBI:29035"/>
        <label>2</label>
    </ligand>
</feature>
<evidence type="ECO:0000256" key="5">
    <source>
        <dbReference type="ARBA" id="ARBA00022723"/>
    </source>
</evidence>
<keyword evidence="4 10" id="KW-0441">Lipid A biosynthesis</keyword>
<dbReference type="NCBIfam" id="TIGR01854">
    <property type="entry name" value="lipid_A_lpxH"/>
    <property type="match status" value="1"/>
</dbReference>
<evidence type="ECO:0000256" key="9">
    <source>
        <dbReference type="ARBA" id="ARBA00023211"/>
    </source>
</evidence>
<evidence type="ECO:0000313" key="12">
    <source>
        <dbReference type="EMBL" id="SMR77135.1"/>
    </source>
</evidence>
<dbReference type="PANTHER" id="PTHR34990:SF1">
    <property type="entry name" value="UDP-2,3-DIACYLGLUCOSAMINE HYDROLASE"/>
    <property type="match status" value="1"/>
</dbReference>
<feature type="binding site" evidence="10">
    <location>
        <position position="160"/>
    </location>
    <ligand>
        <name>substrate</name>
    </ligand>
</feature>
<feature type="binding site" evidence="10">
    <location>
        <position position="195"/>
    </location>
    <ligand>
        <name>substrate</name>
    </ligand>
</feature>
<keyword evidence="5 10" id="KW-0479">Metal-binding</keyword>
<feature type="domain" description="Calcineurin-like phosphoesterase" evidence="11">
    <location>
        <begin position="6"/>
        <end position="199"/>
    </location>
</feature>
<protein>
    <recommendedName>
        <fullName evidence="10">UDP-2,3-diacylglucosamine hydrolase</fullName>
        <ecNumber evidence="10">3.6.1.54</ecNumber>
    </recommendedName>
    <alternativeName>
        <fullName evidence="10">UDP-2,3-diacylglucosamine diphosphatase</fullName>
    </alternativeName>
</protein>
<dbReference type="InterPro" id="IPR004843">
    <property type="entry name" value="Calcineurin-like_PHP"/>
</dbReference>
<evidence type="ECO:0000256" key="10">
    <source>
        <dbReference type="HAMAP-Rule" id="MF_00575"/>
    </source>
</evidence>
<comment type="pathway">
    <text evidence="10">Glycolipid biosynthesis; lipid IV(A) biosynthesis; lipid IV(A) from (3R)-3-hydroxytetradecanoyl-[acyl-carrier-protein] and UDP-N-acetyl-alpha-D-glucosamine: step 4/6.</text>
</comment>
<comment type="subcellular location">
    <subcellularLocation>
        <location evidence="10">Cell inner membrane</location>
        <topology evidence="10">Peripheral membrane protein</topology>
        <orientation evidence="10">Cytoplasmic side</orientation>
    </subcellularLocation>
</comment>
<evidence type="ECO:0000313" key="13">
    <source>
        <dbReference type="Proteomes" id="UP001159257"/>
    </source>
</evidence>
<evidence type="ECO:0000256" key="2">
    <source>
        <dbReference type="ARBA" id="ARBA00022516"/>
    </source>
</evidence>
<dbReference type="RefSeq" id="WP_239042225.1">
    <property type="nucleotide sequence ID" value="NZ_BAAAEY010000012.1"/>
</dbReference>
<dbReference type="NCBIfam" id="NF003743">
    <property type="entry name" value="PRK05340.1"/>
    <property type="match status" value="1"/>
</dbReference>
<evidence type="ECO:0000256" key="8">
    <source>
        <dbReference type="ARBA" id="ARBA00023136"/>
    </source>
</evidence>
<comment type="catalytic activity">
    <reaction evidence="10">
        <text>UDP-2-N,3-O-bis[(3R)-3-hydroxytetradecanoyl]-alpha-D-glucosamine + H2O = 2-N,3-O-bis[(3R)-3-hydroxytetradecanoyl]-alpha-D-glucosaminyl 1-phosphate + UMP + 2 H(+)</text>
        <dbReference type="Rhea" id="RHEA:25213"/>
        <dbReference type="ChEBI" id="CHEBI:15377"/>
        <dbReference type="ChEBI" id="CHEBI:15378"/>
        <dbReference type="ChEBI" id="CHEBI:57865"/>
        <dbReference type="ChEBI" id="CHEBI:57957"/>
        <dbReference type="ChEBI" id="CHEBI:78847"/>
        <dbReference type="EC" id="3.6.1.54"/>
    </reaction>
</comment>
<dbReference type="SUPFAM" id="SSF56300">
    <property type="entry name" value="Metallo-dependent phosphatases"/>
    <property type="match status" value="1"/>
</dbReference>
<keyword evidence="1 10" id="KW-1003">Cell membrane</keyword>
<reference evidence="12 13" key="1">
    <citation type="submission" date="2017-05" db="EMBL/GenBank/DDBJ databases">
        <authorList>
            <person name="Varghese N."/>
            <person name="Submissions S."/>
        </authorList>
    </citation>
    <scope>NUCLEOTIDE SEQUENCE [LARGE SCALE GENOMIC DNA]</scope>
    <source>
        <strain evidence="12 13">CGMCC 1.7287</strain>
    </source>
</reference>
<dbReference type="EC" id="3.6.1.54" evidence="10"/>
<evidence type="ECO:0000256" key="1">
    <source>
        <dbReference type="ARBA" id="ARBA00022475"/>
    </source>
</evidence>
<feature type="binding site" evidence="10">
    <location>
        <position position="41"/>
    </location>
    <ligand>
        <name>Mn(2+)</name>
        <dbReference type="ChEBI" id="CHEBI:29035"/>
        <label>1</label>
    </ligand>
</feature>
<keyword evidence="9 10" id="KW-0464">Manganese</keyword>
<dbReference type="Gene3D" id="3.60.21.10">
    <property type="match status" value="1"/>
</dbReference>
<comment type="function">
    <text evidence="10">Hydrolyzes the pyrophosphate bond of UDP-2,3-diacylglucosamine to yield 2,3-diacylglucosamine 1-phosphate (lipid X) and UMP by catalyzing the attack of water at the alpha-P atom. Involved in the biosynthesis of lipid A, a phosphorylated glycolipid that anchors the lipopolysaccharide to the outer membrane of the cell.</text>
</comment>
<accession>A0ABY1S2K2</accession>